<name>A0A7J7SF64_PIPKU</name>
<dbReference type="SUPFAM" id="SSF52540">
    <property type="entry name" value="P-loop containing nucleoside triphosphate hydrolases"/>
    <property type="match status" value="1"/>
</dbReference>
<keyword evidence="2" id="KW-0347">Helicase</keyword>
<dbReference type="InterPro" id="IPR011545">
    <property type="entry name" value="DEAD/DEAH_box_helicase_dom"/>
</dbReference>
<proteinExistence type="predicted"/>
<dbReference type="Proteomes" id="UP000558488">
    <property type="component" value="Unassembled WGS sequence"/>
</dbReference>
<feature type="compositionally biased region" description="Basic residues" evidence="3">
    <location>
        <begin position="207"/>
        <end position="226"/>
    </location>
</feature>
<dbReference type="InterPro" id="IPR027417">
    <property type="entry name" value="P-loop_NTPase"/>
</dbReference>
<evidence type="ECO:0000259" key="4">
    <source>
        <dbReference type="PROSITE" id="PS51192"/>
    </source>
</evidence>
<evidence type="ECO:0000256" key="2">
    <source>
        <dbReference type="ARBA" id="ARBA00022806"/>
    </source>
</evidence>
<protein>
    <recommendedName>
        <fullName evidence="4">Helicase ATP-binding domain-containing protein</fullName>
    </recommendedName>
</protein>
<dbReference type="AlphaFoldDB" id="A0A7J7SF64"/>
<feature type="domain" description="Helicase ATP-binding" evidence="4">
    <location>
        <begin position="45"/>
        <end position="137"/>
    </location>
</feature>
<accession>A0A7J7SF64</accession>
<dbReference type="GO" id="GO:0004386">
    <property type="term" value="F:helicase activity"/>
    <property type="evidence" value="ECO:0007669"/>
    <property type="project" value="UniProtKB-KW"/>
</dbReference>
<dbReference type="PANTHER" id="PTHR47958">
    <property type="entry name" value="ATP-DEPENDENT RNA HELICASE DBP3"/>
    <property type="match status" value="1"/>
</dbReference>
<sequence length="226" mass="25368">MDSLSVPRESRPGRPTASWSIIAACCMRTACHFCVVPFASGAHPSEQMETVQHGVHVIVATPGHLMDLLQKKMVSLDICRSLALDEADRMINMGFKGDIRTIFSCFKGQQQTLLFSATMPKKIRSFAKSALVKPVTINVGRAGAASLDVIQEVGYVKEEAKMVYLLDCLQRQPHPCSSLQRRKQKWMPFMSTCCSKGSKLWPSMGAKTRRNRSRPLRHSVRPRRMF</sequence>
<dbReference type="EMBL" id="JACAGB010000043">
    <property type="protein sequence ID" value="KAF6287041.1"/>
    <property type="molecule type" value="Genomic_DNA"/>
</dbReference>
<organism evidence="5 6">
    <name type="scientific">Pipistrellus kuhlii</name>
    <name type="common">Kuhl's pipistrelle</name>
    <dbReference type="NCBI Taxonomy" id="59472"/>
    <lineage>
        <taxon>Eukaryota</taxon>
        <taxon>Metazoa</taxon>
        <taxon>Chordata</taxon>
        <taxon>Craniata</taxon>
        <taxon>Vertebrata</taxon>
        <taxon>Euteleostomi</taxon>
        <taxon>Mammalia</taxon>
        <taxon>Eutheria</taxon>
        <taxon>Laurasiatheria</taxon>
        <taxon>Chiroptera</taxon>
        <taxon>Yangochiroptera</taxon>
        <taxon>Vespertilionidae</taxon>
        <taxon>Pipistrellus</taxon>
    </lineage>
</organism>
<dbReference type="SMART" id="SM00487">
    <property type="entry name" value="DEXDc"/>
    <property type="match status" value="1"/>
</dbReference>
<keyword evidence="6" id="KW-1185">Reference proteome</keyword>
<dbReference type="GO" id="GO:0003676">
    <property type="term" value="F:nucleic acid binding"/>
    <property type="evidence" value="ECO:0007669"/>
    <property type="project" value="InterPro"/>
</dbReference>
<dbReference type="Pfam" id="PF00270">
    <property type="entry name" value="DEAD"/>
    <property type="match status" value="1"/>
</dbReference>
<comment type="caution">
    <text evidence="5">The sequence shown here is derived from an EMBL/GenBank/DDBJ whole genome shotgun (WGS) entry which is preliminary data.</text>
</comment>
<evidence type="ECO:0000313" key="5">
    <source>
        <dbReference type="EMBL" id="KAF6287041.1"/>
    </source>
</evidence>
<dbReference type="Gene3D" id="3.40.50.300">
    <property type="entry name" value="P-loop containing nucleotide triphosphate hydrolases"/>
    <property type="match status" value="1"/>
</dbReference>
<dbReference type="PROSITE" id="PS51192">
    <property type="entry name" value="HELICASE_ATP_BIND_1"/>
    <property type="match status" value="1"/>
</dbReference>
<evidence type="ECO:0000256" key="1">
    <source>
        <dbReference type="ARBA" id="ARBA00022801"/>
    </source>
</evidence>
<dbReference type="GO" id="GO:0016787">
    <property type="term" value="F:hydrolase activity"/>
    <property type="evidence" value="ECO:0007669"/>
    <property type="project" value="UniProtKB-KW"/>
</dbReference>
<reference evidence="5 6" key="1">
    <citation type="journal article" date="2020" name="Nature">
        <title>Six reference-quality genomes reveal evolution of bat adaptations.</title>
        <authorList>
            <person name="Jebb D."/>
            <person name="Huang Z."/>
            <person name="Pippel M."/>
            <person name="Hughes G.M."/>
            <person name="Lavrichenko K."/>
            <person name="Devanna P."/>
            <person name="Winkler S."/>
            <person name="Jermiin L.S."/>
            <person name="Skirmuntt E.C."/>
            <person name="Katzourakis A."/>
            <person name="Burkitt-Gray L."/>
            <person name="Ray D.A."/>
            <person name="Sullivan K.A.M."/>
            <person name="Roscito J.G."/>
            <person name="Kirilenko B.M."/>
            <person name="Davalos L.M."/>
            <person name="Corthals A.P."/>
            <person name="Power M.L."/>
            <person name="Jones G."/>
            <person name="Ransome R.D."/>
            <person name="Dechmann D.K.N."/>
            <person name="Locatelli A.G."/>
            <person name="Puechmaille S.J."/>
            <person name="Fedrigo O."/>
            <person name="Jarvis E.D."/>
            <person name="Hiller M."/>
            <person name="Vernes S.C."/>
            <person name="Myers E.W."/>
            <person name="Teeling E.C."/>
        </authorList>
    </citation>
    <scope>NUCLEOTIDE SEQUENCE [LARGE SCALE GENOMIC DNA]</scope>
    <source>
        <strain evidence="5">MPipKuh1</strain>
        <tissue evidence="5">Flight muscle</tissue>
    </source>
</reference>
<gene>
    <name evidence="5" type="ORF">mPipKuh1_009997</name>
</gene>
<keyword evidence="1" id="KW-0378">Hydrolase</keyword>
<dbReference type="GO" id="GO:0005524">
    <property type="term" value="F:ATP binding"/>
    <property type="evidence" value="ECO:0007669"/>
    <property type="project" value="InterPro"/>
</dbReference>
<keyword evidence="2" id="KW-0067">ATP-binding</keyword>
<dbReference type="InterPro" id="IPR014001">
    <property type="entry name" value="Helicase_ATP-bd"/>
</dbReference>
<evidence type="ECO:0000313" key="6">
    <source>
        <dbReference type="Proteomes" id="UP000558488"/>
    </source>
</evidence>
<keyword evidence="2" id="KW-0547">Nucleotide-binding</keyword>
<evidence type="ECO:0000256" key="3">
    <source>
        <dbReference type="SAM" id="MobiDB-lite"/>
    </source>
</evidence>
<feature type="region of interest" description="Disordered" evidence="3">
    <location>
        <begin position="203"/>
        <end position="226"/>
    </location>
</feature>